<accession>T1I397</accession>
<dbReference type="InterPro" id="IPR011527">
    <property type="entry name" value="ABC1_TM_dom"/>
</dbReference>
<dbReference type="AlphaFoldDB" id="T1I397"/>
<proteinExistence type="inferred from homology"/>
<dbReference type="PROSITE" id="PS50893">
    <property type="entry name" value="ABC_TRANSPORTER_2"/>
    <property type="match status" value="1"/>
</dbReference>
<dbReference type="InterPro" id="IPR036640">
    <property type="entry name" value="ABC1_TM_sf"/>
</dbReference>
<keyword evidence="4" id="KW-0812">Transmembrane</keyword>
<organism evidence="9 10">
    <name type="scientific">Rhodnius prolixus</name>
    <name type="common">Triatomid bug</name>
    <dbReference type="NCBI Taxonomy" id="13249"/>
    <lineage>
        <taxon>Eukaryota</taxon>
        <taxon>Metazoa</taxon>
        <taxon>Ecdysozoa</taxon>
        <taxon>Arthropoda</taxon>
        <taxon>Hexapoda</taxon>
        <taxon>Insecta</taxon>
        <taxon>Pterygota</taxon>
        <taxon>Neoptera</taxon>
        <taxon>Paraneoptera</taxon>
        <taxon>Hemiptera</taxon>
        <taxon>Heteroptera</taxon>
        <taxon>Panheteroptera</taxon>
        <taxon>Cimicomorpha</taxon>
        <taxon>Reduviidae</taxon>
        <taxon>Triatominae</taxon>
        <taxon>Rhodnius</taxon>
    </lineage>
</organism>
<evidence type="ECO:0000256" key="3">
    <source>
        <dbReference type="ARBA" id="ARBA00022448"/>
    </source>
</evidence>
<keyword evidence="8" id="KW-0472">Membrane</keyword>
<evidence type="ECO:0000256" key="6">
    <source>
        <dbReference type="ARBA" id="ARBA00022840"/>
    </source>
</evidence>
<dbReference type="EMBL" id="ACPB03009729">
    <property type="status" value="NOT_ANNOTATED_CDS"/>
    <property type="molecule type" value="Genomic_DNA"/>
</dbReference>
<evidence type="ECO:0000256" key="1">
    <source>
        <dbReference type="ARBA" id="ARBA00004141"/>
    </source>
</evidence>
<dbReference type="SUPFAM" id="SSF90123">
    <property type="entry name" value="ABC transporter transmembrane region"/>
    <property type="match status" value="2"/>
</dbReference>
<dbReference type="InParanoid" id="T1I397"/>
<dbReference type="EnsemblMetazoa" id="RPRC010766-RA">
    <property type="protein sequence ID" value="RPRC010766-PA"/>
    <property type="gene ID" value="RPRC010766"/>
</dbReference>
<dbReference type="EMBL" id="ACPB03009726">
    <property type="status" value="NOT_ANNOTATED_CDS"/>
    <property type="molecule type" value="Genomic_DNA"/>
</dbReference>
<evidence type="ECO:0000256" key="4">
    <source>
        <dbReference type="ARBA" id="ARBA00022692"/>
    </source>
</evidence>
<keyword evidence="7" id="KW-1133">Transmembrane helix</keyword>
<keyword evidence="5" id="KW-0547">Nucleotide-binding</keyword>
<dbReference type="STRING" id="13249.T1I397"/>
<dbReference type="GO" id="GO:0140359">
    <property type="term" value="F:ABC-type transporter activity"/>
    <property type="evidence" value="ECO:0007669"/>
    <property type="project" value="InterPro"/>
</dbReference>
<dbReference type="EMBL" id="ACPB03009727">
    <property type="status" value="NOT_ANNOTATED_CDS"/>
    <property type="molecule type" value="Genomic_DNA"/>
</dbReference>
<evidence type="ECO:0000256" key="8">
    <source>
        <dbReference type="ARBA" id="ARBA00023136"/>
    </source>
</evidence>
<name>T1I397_RHOPR</name>
<dbReference type="GO" id="GO:0016887">
    <property type="term" value="F:ATP hydrolysis activity"/>
    <property type="evidence" value="ECO:0007669"/>
    <property type="project" value="InterPro"/>
</dbReference>
<evidence type="ECO:0000256" key="2">
    <source>
        <dbReference type="ARBA" id="ARBA00009726"/>
    </source>
</evidence>
<dbReference type="InterPro" id="IPR050173">
    <property type="entry name" value="ABC_transporter_C-like"/>
</dbReference>
<dbReference type="VEuPathDB" id="VectorBase:RPRC010766"/>
<dbReference type="HOGENOM" id="CLU_000604_27_1_1"/>
<dbReference type="eggNOG" id="KOG0054">
    <property type="taxonomic scope" value="Eukaryota"/>
</dbReference>
<evidence type="ECO:0000256" key="7">
    <source>
        <dbReference type="ARBA" id="ARBA00022989"/>
    </source>
</evidence>
<evidence type="ECO:0008006" key="11">
    <source>
        <dbReference type="Google" id="ProtNLM"/>
    </source>
</evidence>
<evidence type="ECO:0000256" key="5">
    <source>
        <dbReference type="ARBA" id="ARBA00022741"/>
    </source>
</evidence>
<keyword evidence="6" id="KW-0067">ATP-binding</keyword>
<evidence type="ECO:0000313" key="10">
    <source>
        <dbReference type="Proteomes" id="UP000015103"/>
    </source>
</evidence>
<dbReference type="OMA" id="MWSESED"/>
<dbReference type="EMBL" id="ACPB03009728">
    <property type="status" value="NOT_ANNOTATED_CDS"/>
    <property type="molecule type" value="Genomic_DNA"/>
</dbReference>
<dbReference type="Gene3D" id="3.40.50.300">
    <property type="entry name" value="P-loop containing nucleotide triphosphate hydrolases"/>
    <property type="match status" value="2"/>
</dbReference>
<dbReference type="PANTHER" id="PTHR24223">
    <property type="entry name" value="ATP-BINDING CASSETTE SUB-FAMILY C"/>
    <property type="match status" value="1"/>
</dbReference>
<comment type="similarity">
    <text evidence="2">Belongs to the ABC transporter superfamily. ABCC family. Conjugate transporter (TC 3.A.1.208) subfamily.</text>
</comment>
<dbReference type="InterPro" id="IPR003439">
    <property type="entry name" value="ABC_transporter-like_ATP-bd"/>
</dbReference>
<dbReference type="InterPro" id="IPR027417">
    <property type="entry name" value="P-loop_NTPase"/>
</dbReference>
<sequence length="1054" mass="120855">MGIRLRVSFQSLLLKKILLIDTNNIEMNDFNTEIHKVNSSFETLEQIFLIIPYIFIALLYLLVATIFIVNVDDFDLSTVLILSFIVIIMFGYQVIFEFKNSSLLKKYKEDNTQIIQLFNEISNGLLQIKVYCLKKMFIEKLFKKRRHQEKLTNQLKIFKTITHCILFNFTKIVIVLYVMAQDILFDVTYSSENILMMVDHIEPQKINETLSTNACVMMNKVTLVNGSTNIFTNVILELERGKCFTFCVADQLSQKYLIRLLLGEIEADEGDVHVHGRISFCSDEPWLFPLATVRENITCGSYLNFPKFQRVIAQSCLSRDLMFLPLQELTVIGSKGNINITVELAAKISIARALYRDAELYIFDSIFHNLTVQTSNNIIANIIQTKMKDTKSIIILTNRKCDLERADRIFRVVYAKIDEVDSPEEINEANTPGIIEQIPDEDISEDGFDDNLYKRLSAKPYCVRTQNEIKEGPKCITKMFKDFDEFSGIKISIWHLLFQARFFGWNSAVACVFFVTFLLGGIGMELLCLSWDYIAVVESITGITWVDGFLPLILLFALLSTLIFLIFTSVVTYLITSVLVNKLQILYVNLPMWKREAREKILSCFKNRIAPLDLLMFDSLFNLLQSSLSIIGYLIFTLMSIHFVVIPFTAVCVAVVLFIKILSDFHLRLSELEIHSWNIVEGYFQFTKNQITSIRGLKAGEVYRDNFATHIDKHTSVKYLSKCLIEATCLWLSLLCVVCITIACMIIGFFPNESTKVGLTLYSCLMLYLLIPTIVESSFNTFSLILSLKVCGQNLNILNEELCKITEETPKGWRLWPNNGKIVTKYLIVNFEGRLTFMHFSVKTRELIGVTGAGSAAVLFAAYGLCETLSGHVEIDDKNKFLHRGLIPGRPFFFTGTLRDNLDPLREQPDDIIWYSLDKVGIAHEVIHLAYGLLTESKSWEKTFTVYQRQLLLLATAIASERKLVFLQLDSRILTFNEEADLVMKARRYLPRSTLFILSNRLRTILKCDRIIVYKHGAFMEVDIPTKLVNKEDSCLRNYVCSVESPSFVVSVHE</sequence>
<dbReference type="Gene3D" id="1.20.1560.10">
    <property type="entry name" value="ABC transporter type 1, transmembrane domain"/>
    <property type="match status" value="2"/>
</dbReference>
<dbReference type="SUPFAM" id="SSF52540">
    <property type="entry name" value="P-loop containing nucleoside triphosphate hydrolases"/>
    <property type="match status" value="2"/>
</dbReference>
<comment type="subcellular location">
    <subcellularLocation>
        <location evidence="1">Membrane</location>
        <topology evidence="1">Multi-pass membrane protein</topology>
    </subcellularLocation>
</comment>
<dbReference type="PANTHER" id="PTHR24223:SF456">
    <property type="entry name" value="MULTIDRUG RESISTANCE-ASSOCIATED PROTEIN LETHAL(2)03659"/>
    <property type="match status" value="1"/>
</dbReference>
<dbReference type="GO" id="GO:0005524">
    <property type="term" value="F:ATP binding"/>
    <property type="evidence" value="ECO:0007669"/>
    <property type="project" value="UniProtKB-KW"/>
</dbReference>
<dbReference type="GO" id="GO:0016020">
    <property type="term" value="C:membrane"/>
    <property type="evidence" value="ECO:0007669"/>
    <property type="project" value="UniProtKB-SubCell"/>
</dbReference>
<keyword evidence="3" id="KW-0813">Transport</keyword>
<evidence type="ECO:0000313" key="9">
    <source>
        <dbReference type="EnsemblMetazoa" id="RPRC010766-PA"/>
    </source>
</evidence>
<protein>
    <recommendedName>
        <fullName evidence="11">ABC transmembrane type-1 domain-containing protein</fullName>
    </recommendedName>
</protein>
<dbReference type="Proteomes" id="UP000015103">
    <property type="component" value="Unassembled WGS sequence"/>
</dbReference>
<dbReference type="PROSITE" id="PS50929">
    <property type="entry name" value="ABC_TM1F"/>
    <property type="match status" value="1"/>
</dbReference>
<reference evidence="9" key="1">
    <citation type="submission" date="2015-05" db="UniProtKB">
        <authorList>
            <consortium name="EnsemblMetazoa"/>
        </authorList>
    </citation>
    <scope>IDENTIFICATION</scope>
</reference>
<keyword evidence="10" id="KW-1185">Reference proteome</keyword>